<feature type="transmembrane region" description="Helical" evidence="7">
    <location>
        <begin position="49"/>
        <end position="74"/>
    </location>
</feature>
<evidence type="ECO:0000259" key="9">
    <source>
        <dbReference type="Pfam" id="PF20684"/>
    </source>
</evidence>
<organism evidence="10 11">
    <name type="scientific">Zalerion maritima</name>
    <dbReference type="NCBI Taxonomy" id="339359"/>
    <lineage>
        <taxon>Eukaryota</taxon>
        <taxon>Fungi</taxon>
        <taxon>Dikarya</taxon>
        <taxon>Ascomycota</taxon>
        <taxon>Pezizomycotina</taxon>
        <taxon>Sordariomycetes</taxon>
        <taxon>Lulworthiomycetidae</taxon>
        <taxon>Lulworthiales</taxon>
        <taxon>Lulworthiaceae</taxon>
        <taxon>Zalerion</taxon>
    </lineage>
</organism>
<keyword evidence="11" id="KW-1185">Reference proteome</keyword>
<feature type="compositionally biased region" description="Low complexity" evidence="6">
    <location>
        <begin position="304"/>
        <end position="318"/>
    </location>
</feature>
<evidence type="ECO:0000256" key="5">
    <source>
        <dbReference type="ARBA" id="ARBA00038359"/>
    </source>
</evidence>
<feature type="domain" description="Heterokaryon incompatibility" evidence="8">
    <location>
        <begin position="714"/>
        <end position="910"/>
    </location>
</feature>
<comment type="caution">
    <text evidence="10">The sequence shown here is derived from an EMBL/GenBank/DDBJ whole genome shotgun (WGS) entry which is preliminary data.</text>
</comment>
<comment type="similarity">
    <text evidence="5">Belongs to the SAT4 family.</text>
</comment>
<feature type="compositionally biased region" description="Polar residues" evidence="6">
    <location>
        <begin position="291"/>
        <end position="303"/>
    </location>
</feature>
<evidence type="ECO:0000256" key="3">
    <source>
        <dbReference type="ARBA" id="ARBA00022989"/>
    </source>
</evidence>
<evidence type="ECO:0000256" key="2">
    <source>
        <dbReference type="ARBA" id="ARBA00022692"/>
    </source>
</evidence>
<dbReference type="PANTHER" id="PTHR33048:SF47">
    <property type="entry name" value="INTEGRAL MEMBRANE PROTEIN-RELATED"/>
    <property type="match status" value="1"/>
</dbReference>
<feature type="transmembrane region" description="Helical" evidence="7">
    <location>
        <begin position="94"/>
        <end position="116"/>
    </location>
</feature>
<dbReference type="Pfam" id="PF20684">
    <property type="entry name" value="Fung_rhodopsin"/>
    <property type="match status" value="1"/>
</dbReference>
<comment type="subcellular location">
    <subcellularLocation>
        <location evidence="1">Membrane</location>
        <topology evidence="1">Multi-pass membrane protein</topology>
    </subcellularLocation>
</comment>
<proteinExistence type="inferred from homology"/>
<keyword evidence="4 7" id="KW-0472">Membrane</keyword>
<keyword evidence="3 7" id="KW-1133">Transmembrane helix</keyword>
<feature type="compositionally biased region" description="Low complexity" evidence="6">
    <location>
        <begin position="814"/>
        <end position="823"/>
    </location>
</feature>
<evidence type="ECO:0000313" key="10">
    <source>
        <dbReference type="EMBL" id="KAJ2898664.1"/>
    </source>
</evidence>
<dbReference type="EMBL" id="JAKWBI020000221">
    <property type="protein sequence ID" value="KAJ2898664.1"/>
    <property type="molecule type" value="Genomic_DNA"/>
</dbReference>
<feature type="transmembrane region" description="Helical" evidence="7">
    <location>
        <begin position="128"/>
        <end position="149"/>
    </location>
</feature>
<sequence>MADDAQSHDSKGAHDVIAAAVSTVLIAAITVGLRFYTRWGILRIVGIEDWLILLSLLFSILNTVGMSFQANTALGTHIYDLSGEDIIAFSKQSYFTILAYNASLSFTKLSIMCLYLRIISVLYLRKACYVVLAIVIAASLWSVIGSVFSCVPVAKYWDPTIEGGCLPKGVQWFAAAGLNIGTDFLILSLPLPVIHKLVLHKAQKIVLYFTFALGFLQVPPHLHPFDICIVSILRIKSLLVAADSTDPSYENVGIAIWSTLELNVAIFCACLTTLKPLATRWFPRIFTSSSNSRSYMHHGTTTDGRGPSTTATATASGKRATRTLNGTVTTHDVYCAGGAGKADSDTEILGSSESERQFEMQDLESQCSSGKVDVNGRDIVVTHAITVSRRDVEETSWDGKQNSETAMAACEDNTGFGGAENYFQTRLQVLTGADHTAPQTAFTSKSPHRCSYCEDLSLAFPAASYGYLPYTTAEIILGLEEAVEAAQFGCHFHEWILDIICRDMISNARSPHDTLSLFHPWKAVTIAVKFELESVNWTASLTPHAHGQVQERREKWNAERIMQRPNEAAFLQHQYQAARSPYYLGVTPRVGDATSSRDMGADRLLMWNDPGRQHLNKGFSCLAKTLPIEWDTGSQESMRFAAERLRACLRNHHQCRPLSPRKSNGHGHSAYPSRLVDLKGTRDTGVIHVAETRNLFPLDDDYSGTVPSKVHPCYATLSYCWGGPQSIVLTRDNCECLEREGIAVSRLGATIQDAIWVCIKLDIDYIWVDALCILQDNFIEQHREISQMASYYQNSIVTLCAASAPSSAHGFLTPQSDSTSASPSAPPSGSEPPSAYRAGPFSMKIMEMPRTLPTHGGGMDEPRRRLLSNDIVKQARCLAGATSYIQLLSLNDSNNRPQEPISLRGWTLQEALMSTRLLIFSSRQLYWCCRETYVACGGPDGFDKSHVIRPDCSGGNCVCGVSLVHKYPNVDRVAGIFTLGQLNTSSTDSQWELAVSGYSRRTLSEATDKLKAFSGVASILGGQFRARWPDVKYVAGLWFTPEVPRSFFRQLMWTSETPKTATRPSDTAYRAPTWSWASIDGSVRHFHRAVEAFYYNNPTPSVEEVSVQLISETSPFGEISGATVTMMGKVTPYPRNLVQISLEGSGGDKDQMREIIREQNLWGKRPPFDDEIVVVPDTARDAERLEETETAFCLLEIYPHRPSIRLDSLKGLVLSVGRESQGGNGVACKRLGTFSCHAQSKHAETLFENCTRERLVIE</sequence>
<dbReference type="PANTHER" id="PTHR33048">
    <property type="entry name" value="PTH11-LIKE INTEGRAL MEMBRANE PROTEIN (AFU_ORTHOLOGUE AFUA_5G11245)"/>
    <property type="match status" value="1"/>
</dbReference>
<evidence type="ECO:0000256" key="6">
    <source>
        <dbReference type="SAM" id="MobiDB-lite"/>
    </source>
</evidence>
<evidence type="ECO:0000256" key="1">
    <source>
        <dbReference type="ARBA" id="ARBA00004141"/>
    </source>
</evidence>
<evidence type="ECO:0000256" key="7">
    <source>
        <dbReference type="SAM" id="Phobius"/>
    </source>
</evidence>
<protein>
    <submittedName>
        <fullName evidence="10">Heterokaryon incompatibility protein-domain-containing protein</fullName>
    </submittedName>
</protein>
<dbReference type="InterPro" id="IPR052337">
    <property type="entry name" value="SAT4-like"/>
</dbReference>
<dbReference type="InterPro" id="IPR049326">
    <property type="entry name" value="Rhodopsin_dom_fungi"/>
</dbReference>
<keyword evidence="2 7" id="KW-0812">Transmembrane</keyword>
<evidence type="ECO:0000313" key="11">
    <source>
        <dbReference type="Proteomes" id="UP001201980"/>
    </source>
</evidence>
<dbReference type="Pfam" id="PF06985">
    <property type="entry name" value="HET"/>
    <property type="match status" value="1"/>
</dbReference>
<dbReference type="Proteomes" id="UP001201980">
    <property type="component" value="Unassembled WGS sequence"/>
</dbReference>
<dbReference type="GO" id="GO:0016020">
    <property type="term" value="C:membrane"/>
    <property type="evidence" value="ECO:0007669"/>
    <property type="project" value="UniProtKB-SubCell"/>
</dbReference>
<gene>
    <name evidence="10" type="ORF">MKZ38_003777</name>
</gene>
<evidence type="ECO:0000259" key="8">
    <source>
        <dbReference type="Pfam" id="PF06985"/>
    </source>
</evidence>
<dbReference type="InterPro" id="IPR010730">
    <property type="entry name" value="HET"/>
</dbReference>
<feature type="transmembrane region" description="Helical" evidence="7">
    <location>
        <begin position="205"/>
        <end position="222"/>
    </location>
</feature>
<feature type="transmembrane region" description="Helical" evidence="7">
    <location>
        <begin position="16"/>
        <end position="37"/>
    </location>
</feature>
<accession>A0AAD5WQ17</accession>
<feature type="region of interest" description="Disordered" evidence="6">
    <location>
        <begin position="811"/>
        <end position="836"/>
    </location>
</feature>
<feature type="domain" description="Rhodopsin" evidence="9">
    <location>
        <begin position="33"/>
        <end position="279"/>
    </location>
</feature>
<evidence type="ECO:0000256" key="4">
    <source>
        <dbReference type="ARBA" id="ARBA00023136"/>
    </source>
</evidence>
<feature type="region of interest" description="Disordered" evidence="6">
    <location>
        <begin position="291"/>
        <end position="319"/>
    </location>
</feature>
<name>A0AAD5WQ17_9PEZI</name>
<reference evidence="10" key="1">
    <citation type="submission" date="2022-07" db="EMBL/GenBank/DDBJ databases">
        <title>Draft genome sequence of Zalerion maritima ATCC 34329, a (micro)plastics degrading marine fungus.</title>
        <authorList>
            <person name="Paco A."/>
            <person name="Goncalves M.F.M."/>
            <person name="Rocha-Santos T.A.P."/>
            <person name="Alves A."/>
        </authorList>
    </citation>
    <scope>NUCLEOTIDE SEQUENCE</scope>
    <source>
        <strain evidence="10">ATCC 34329</strain>
    </source>
</reference>
<dbReference type="AlphaFoldDB" id="A0AAD5WQ17"/>
<feature type="transmembrane region" description="Helical" evidence="7">
    <location>
        <begin position="169"/>
        <end position="193"/>
    </location>
</feature>